<evidence type="ECO:0000313" key="2">
    <source>
        <dbReference type="Proteomes" id="UP000825701"/>
    </source>
</evidence>
<dbReference type="AlphaFoldDB" id="A0A9E6UKU6"/>
<accession>A0A9E6UKU6</accession>
<proteinExistence type="predicted"/>
<dbReference type="EMBL" id="CP081869">
    <property type="protein sequence ID" value="QZN99806.1"/>
    <property type="molecule type" value="Genomic_DNA"/>
</dbReference>
<name>A0A9E6UKU6_9HYPH</name>
<organism evidence="1 2">
    <name type="scientific">Chenggangzhangella methanolivorans</name>
    <dbReference type="NCBI Taxonomy" id="1437009"/>
    <lineage>
        <taxon>Bacteria</taxon>
        <taxon>Pseudomonadati</taxon>
        <taxon>Pseudomonadota</taxon>
        <taxon>Alphaproteobacteria</taxon>
        <taxon>Hyphomicrobiales</taxon>
        <taxon>Methylopilaceae</taxon>
        <taxon>Chenggangzhangella</taxon>
    </lineage>
</organism>
<evidence type="ECO:0000313" key="1">
    <source>
        <dbReference type="EMBL" id="QZN99806.1"/>
    </source>
</evidence>
<sequence>MAYRRHGAPTHHRRLDEDWVETDLIGPDEDGAPADVVGLDFTARLVFLRAIDAANGRYAPG</sequence>
<dbReference type="Proteomes" id="UP000825701">
    <property type="component" value="Chromosome"/>
</dbReference>
<dbReference type="KEGG" id="cmet:K6K41_24605"/>
<keyword evidence="2" id="KW-1185">Reference proteome</keyword>
<reference evidence="1" key="1">
    <citation type="submission" date="2021-08" db="EMBL/GenBank/DDBJ databases">
        <authorList>
            <person name="Zhang H."/>
            <person name="Xu M."/>
            <person name="Yu Z."/>
            <person name="Yang L."/>
            <person name="Cai Y."/>
        </authorList>
    </citation>
    <scope>NUCLEOTIDE SEQUENCE</scope>
    <source>
        <strain evidence="1">CHL1</strain>
    </source>
</reference>
<gene>
    <name evidence="1" type="ORF">K6K41_24605</name>
</gene>
<protein>
    <submittedName>
        <fullName evidence="1">Uncharacterized protein</fullName>
    </submittedName>
</protein>
<dbReference type="RefSeq" id="WP_261402918.1">
    <property type="nucleotide sequence ID" value="NZ_CP081869.1"/>
</dbReference>